<sequence length="339" mass="38844">MSAGQVKPTAKFESYRLDIEKRLKASNKRVKEYAAYQKKLIEQSCFIELNGTVHHYHDSGPRDAKDVVVLIHGWDCWWMWWHKVIGVLNEQGIRTIAYDLKGHGWSDDDHVEDYSLSSYSKDLRCFVSALGLTRYHIAAFSLGPFIALDYAMQYEQDIATMTFFNFGYFPNSPFLSKFIPIFLPLVFDKVLRKIKWWPPLYLYARITLARNPATREDIIIGVDSLKFISSEAIRQTAEQISQIEVTENLPTQVAQIKTPILFVAGKGDQVVMWKNTQKLYEFAANGRFVVIKKCGHLITIELPQRTAELIAENILFNAQSQASSNNESSHGERNPVAKL</sequence>
<protein>
    <submittedName>
        <fullName evidence="2">Alpha/beta hydrolase fold</fullName>
    </submittedName>
</protein>
<accession>B3QSS4</accession>
<evidence type="ECO:0000313" key="3">
    <source>
        <dbReference type="Proteomes" id="UP000001208"/>
    </source>
</evidence>
<keyword evidence="2" id="KW-0378">Hydrolase</keyword>
<dbReference type="GO" id="GO:0047372">
    <property type="term" value="F:monoacylglycerol lipase activity"/>
    <property type="evidence" value="ECO:0007669"/>
    <property type="project" value="TreeGrafter"/>
</dbReference>
<dbReference type="HOGENOM" id="CLU_020336_13_2_10"/>
<dbReference type="InterPro" id="IPR000639">
    <property type="entry name" value="Epox_hydrolase-like"/>
</dbReference>
<keyword evidence="3" id="KW-1185">Reference proteome</keyword>
<evidence type="ECO:0000259" key="1">
    <source>
        <dbReference type="Pfam" id="PF12146"/>
    </source>
</evidence>
<feature type="domain" description="Serine aminopeptidase S33" evidence="1">
    <location>
        <begin position="63"/>
        <end position="301"/>
    </location>
</feature>
<dbReference type="RefSeq" id="WP_012500205.1">
    <property type="nucleotide sequence ID" value="NC_011026.1"/>
</dbReference>
<dbReference type="AlphaFoldDB" id="B3QSS4"/>
<dbReference type="InterPro" id="IPR050266">
    <property type="entry name" value="AB_hydrolase_sf"/>
</dbReference>
<dbReference type="STRING" id="517418.Ctha_1663"/>
<dbReference type="PANTHER" id="PTHR43798:SF5">
    <property type="entry name" value="MONOACYLGLYCEROL LIPASE ABHD6"/>
    <property type="match status" value="1"/>
</dbReference>
<dbReference type="PRINTS" id="PR00412">
    <property type="entry name" value="EPOXHYDRLASE"/>
</dbReference>
<proteinExistence type="predicted"/>
<dbReference type="eggNOG" id="COG2267">
    <property type="taxonomic scope" value="Bacteria"/>
</dbReference>
<dbReference type="EMBL" id="CP001100">
    <property type="protein sequence ID" value="ACF14121.1"/>
    <property type="molecule type" value="Genomic_DNA"/>
</dbReference>
<dbReference type="Gene3D" id="3.40.50.1820">
    <property type="entry name" value="alpha/beta hydrolase"/>
    <property type="match status" value="1"/>
</dbReference>
<dbReference type="Proteomes" id="UP000001208">
    <property type="component" value="Chromosome"/>
</dbReference>
<dbReference type="InterPro" id="IPR029058">
    <property type="entry name" value="AB_hydrolase_fold"/>
</dbReference>
<gene>
    <name evidence="2" type="ordered locus">Ctha_1663</name>
</gene>
<reference evidence="2 3" key="1">
    <citation type="submission" date="2008-06" db="EMBL/GenBank/DDBJ databases">
        <title>Complete sequence of Chloroherpeton thalassium ATCC 35110.</title>
        <authorList>
            <consortium name="US DOE Joint Genome Institute"/>
            <person name="Lucas S."/>
            <person name="Copeland A."/>
            <person name="Lapidus A."/>
            <person name="Glavina del Rio T."/>
            <person name="Dalin E."/>
            <person name="Tice H."/>
            <person name="Bruce D."/>
            <person name="Goodwin L."/>
            <person name="Pitluck S."/>
            <person name="Schmutz J."/>
            <person name="Larimer F."/>
            <person name="Land M."/>
            <person name="Hauser L."/>
            <person name="Kyrpides N."/>
            <person name="Mikhailova N."/>
            <person name="Liu Z."/>
            <person name="Li T."/>
            <person name="Zhao F."/>
            <person name="Overmann J."/>
            <person name="Bryant D.A."/>
            <person name="Richardson P."/>
        </authorList>
    </citation>
    <scope>NUCLEOTIDE SEQUENCE [LARGE SCALE GENOMIC DNA]</scope>
    <source>
        <strain evidence="3">ATCC 35110 / GB-78</strain>
    </source>
</reference>
<dbReference type="SUPFAM" id="SSF53474">
    <property type="entry name" value="alpha/beta-Hydrolases"/>
    <property type="match status" value="1"/>
</dbReference>
<organism evidence="2 3">
    <name type="scientific">Chloroherpeton thalassium (strain ATCC 35110 / GB-78)</name>
    <dbReference type="NCBI Taxonomy" id="517418"/>
    <lineage>
        <taxon>Bacteria</taxon>
        <taxon>Pseudomonadati</taxon>
        <taxon>Chlorobiota</taxon>
        <taxon>Chlorobiia</taxon>
        <taxon>Chlorobiales</taxon>
        <taxon>Chloroherpetonaceae</taxon>
        <taxon>Chloroherpeton</taxon>
    </lineage>
</organism>
<dbReference type="GO" id="GO:0046464">
    <property type="term" value="P:acylglycerol catabolic process"/>
    <property type="evidence" value="ECO:0007669"/>
    <property type="project" value="TreeGrafter"/>
</dbReference>
<dbReference type="Pfam" id="PF12146">
    <property type="entry name" value="Hydrolase_4"/>
    <property type="match status" value="1"/>
</dbReference>
<evidence type="ECO:0000313" key="2">
    <source>
        <dbReference type="EMBL" id="ACF14121.1"/>
    </source>
</evidence>
<dbReference type="InterPro" id="IPR022742">
    <property type="entry name" value="Hydrolase_4"/>
</dbReference>
<dbReference type="PANTHER" id="PTHR43798">
    <property type="entry name" value="MONOACYLGLYCEROL LIPASE"/>
    <property type="match status" value="1"/>
</dbReference>
<dbReference type="KEGG" id="cts:Ctha_1663"/>
<dbReference type="GO" id="GO:0016020">
    <property type="term" value="C:membrane"/>
    <property type="evidence" value="ECO:0007669"/>
    <property type="project" value="TreeGrafter"/>
</dbReference>
<name>B3QSS4_CHLT3</name>
<dbReference type="OrthoDB" id="9773293at2"/>